<dbReference type="PANTHER" id="PTHR36607:SF20">
    <property type="entry name" value="AMINOTRANSFERASE-LIKE PLANT MOBILE DOMAIN-CONTAINING PROTEIN"/>
    <property type="match status" value="1"/>
</dbReference>
<dbReference type="InterPro" id="IPR019557">
    <property type="entry name" value="AminoTfrase-like_pln_mobile"/>
</dbReference>
<dbReference type="PANTHER" id="PTHR36607">
    <property type="entry name" value="1,2-DIHYDROXY-3-KETO-5-METHYLTHIOPENTENE DIOXYGENASE 4"/>
    <property type="match status" value="1"/>
</dbReference>
<feature type="domain" description="Aminotransferase-like plant mobile" evidence="1">
    <location>
        <begin position="4"/>
        <end position="187"/>
    </location>
</feature>
<gene>
    <name evidence="2" type="ORF">LIER_05329</name>
</gene>
<accession>A0AAV3P0C4</accession>
<evidence type="ECO:0000313" key="3">
    <source>
        <dbReference type="Proteomes" id="UP001454036"/>
    </source>
</evidence>
<dbReference type="Proteomes" id="UP001454036">
    <property type="component" value="Unassembled WGS sequence"/>
</dbReference>
<organism evidence="2 3">
    <name type="scientific">Lithospermum erythrorhizon</name>
    <name type="common">Purple gromwell</name>
    <name type="synonym">Lithospermum officinale var. erythrorhizon</name>
    <dbReference type="NCBI Taxonomy" id="34254"/>
    <lineage>
        <taxon>Eukaryota</taxon>
        <taxon>Viridiplantae</taxon>
        <taxon>Streptophyta</taxon>
        <taxon>Embryophyta</taxon>
        <taxon>Tracheophyta</taxon>
        <taxon>Spermatophyta</taxon>
        <taxon>Magnoliopsida</taxon>
        <taxon>eudicotyledons</taxon>
        <taxon>Gunneridae</taxon>
        <taxon>Pentapetalae</taxon>
        <taxon>asterids</taxon>
        <taxon>lamiids</taxon>
        <taxon>Boraginales</taxon>
        <taxon>Boraginaceae</taxon>
        <taxon>Boraginoideae</taxon>
        <taxon>Lithospermeae</taxon>
        <taxon>Lithospermum</taxon>
    </lineage>
</organism>
<evidence type="ECO:0000259" key="1">
    <source>
        <dbReference type="Pfam" id="PF10536"/>
    </source>
</evidence>
<name>A0AAV3P0C4_LITER</name>
<dbReference type="AlphaFoldDB" id="A0AAV3P0C4"/>
<comment type="caution">
    <text evidence="2">The sequence shown here is derived from an EMBL/GenBank/DDBJ whole genome shotgun (WGS) entry which is preliminary data.</text>
</comment>
<sequence length="260" mass="29288">MASFMANGYRVSLAPPVLSCIYRSLSQISLSDNPSIALECFHAHYIFGWMGSYLHAQHIATNRPDGPQMVRYHGKGRGNVYAPSNANTILRSCPGTRKATHPDREQPFFYDHRESQSPPNRALFVCLRTRRVCHRIGSEFIVEPYNPHRFSRQFGYTPTIPGLSGNTREVVDLPMALKFWRKGILSRALQTITFPGNTSSHTPPPSYKAWFSELFPSEAPCSTSMKHGKRKGLPAGVRPFALVFQSFGPSKRKRSSIFIL</sequence>
<evidence type="ECO:0000313" key="2">
    <source>
        <dbReference type="EMBL" id="GAA0145044.1"/>
    </source>
</evidence>
<protein>
    <recommendedName>
        <fullName evidence="1">Aminotransferase-like plant mobile domain-containing protein</fullName>
    </recommendedName>
</protein>
<dbReference type="EMBL" id="BAABME010000730">
    <property type="protein sequence ID" value="GAA0145044.1"/>
    <property type="molecule type" value="Genomic_DNA"/>
</dbReference>
<reference evidence="2 3" key="1">
    <citation type="submission" date="2024-01" db="EMBL/GenBank/DDBJ databases">
        <title>The complete chloroplast genome sequence of Lithospermum erythrorhizon: insights into the phylogenetic relationship among Boraginaceae species and the maternal lineages of purple gromwells.</title>
        <authorList>
            <person name="Okada T."/>
            <person name="Watanabe K."/>
        </authorList>
    </citation>
    <scope>NUCLEOTIDE SEQUENCE [LARGE SCALE GENOMIC DNA]</scope>
</reference>
<dbReference type="Pfam" id="PF10536">
    <property type="entry name" value="PMD"/>
    <property type="match status" value="1"/>
</dbReference>
<proteinExistence type="predicted"/>
<keyword evidence="3" id="KW-1185">Reference proteome</keyword>